<dbReference type="Gene3D" id="3.20.70.20">
    <property type="match status" value="1"/>
</dbReference>
<keyword evidence="7" id="KW-1185">Reference proteome</keyword>
<dbReference type="InterPro" id="IPR051215">
    <property type="entry name" value="GRE"/>
</dbReference>
<dbReference type="EMBL" id="JASJEX010000002">
    <property type="protein sequence ID" value="MDJ1129120.1"/>
    <property type="molecule type" value="Genomic_DNA"/>
</dbReference>
<feature type="domain" description="Glycine radical" evidence="4">
    <location>
        <begin position="647"/>
        <end position="767"/>
    </location>
</feature>
<name>A0ABT6ZJA0_9ACTN</name>
<dbReference type="PROSITE" id="PS00850">
    <property type="entry name" value="GLY_RADICAL_1"/>
    <property type="match status" value="1"/>
</dbReference>
<organism evidence="6 7">
    <name type="scientific">Kribbibacterium absianum</name>
    <dbReference type="NCBI Taxonomy" id="3044210"/>
    <lineage>
        <taxon>Bacteria</taxon>
        <taxon>Bacillati</taxon>
        <taxon>Actinomycetota</taxon>
        <taxon>Coriobacteriia</taxon>
        <taxon>Coriobacteriales</taxon>
        <taxon>Kribbibacteriaceae</taxon>
        <taxon>Kribbibacterium</taxon>
    </lineage>
</organism>
<sequence length="767" mass="84714">MLTPRTQAIKESLFAQERPIDLERALLYKESYEATEGEPVVVRRAKALRHLLDNHRIVIGEGERLLGNRTAVPRAGVVSPEMSPYWIEDELDQFGTRPQDRFAITDEDKATYREVLKPYWAGRSLNDWYRAHVAPEVVEAQRTKVFAVAQTDKGQGHIIPDFGLVIDEGWGAQLEKARAQLAENPNNAFLQAAVICLEAVISYYGRYVVECGRLAAEAREAGNEARAQELDEAAARMARLATEPARDFVGGLQQLWMTLLVLQHESNASSISLGRMDQYLWPLYQVSERELSADALREWIQEFYLKCNTVVFVRSTESAKFFAGFPSGFTITAGGIDAQGKDCSNELSELLLQVQHDTRLPQPNLSLRVHSLTPARLLTCAGDVIRLGDGMPQVFNDEANVLAFVNRGVSLEDARDYSVVGCVELSIPGRMYGLHDISMFNMVRCLEIALEENPEGFETFDGLVGAVEGVIDRMVKLMVEGCNTCDLAHRATAPTPLLSSLMDGAIERGRDITEGGAKYNPSGVQGVGTPNLADSLVVLKQAVIEQGLLDWDEMSAMLGRDWSGDGDEVWRQRFINQFPKYGNDIDEVDTLGARLLSHYGHEVVRYENPRGGHFQPGSYTVSAHIPLGEACGATPDGRHAHDQLADGGLSPMVGRDQHGPTASLRSVSKLDNIQDSNGSLLNVKFSPSTLAGDEGLNKLAAYLRAFCRLKIQHIQFNVVDKATLLDAQAHPENHKDLVVRVAGYSAMFTELAKGIQDDIINRSEHTL</sequence>
<evidence type="ECO:0000259" key="5">
    <source>
        <dbReference type="PROSITE" id="PS51554"/>
    </source>
</evidence>
<dbReference type="InterPro" id="IPR010098">
    <property type="entry name" value="PFL2/GDeHydtase_fam"/>
</dbReference>
<evidence type="ECO:0000313" key="6">
    <source>
        <dbReference type="EMBL" id="MDJ1129120.1"/>
    </source>
</evidence>
<dbReference type="Proteomes" id="UP001431693">
    <property type="component" value="Unassembled WGS sequence"/>
</dbReference>
<evidence type="ECO:0000256" key="1">
    <source>
        <dbReference type="ARBA" id="ARBA00022818"/>
    </source>
</evidence>
<dbReference type="Pfam" id="PF02901">
    <property type="entry name" value="PFL-like"/>
    <property type="match status" value="1"/>
</dbReference>
<dbReference type="PANTHER" id="PTHR43641:SF3">
    <property type="entry name" value="DEHYDRATASE PFLD-RELATED"/>
    <property type="match status" value="1"/>
</dbReference>
<proteinExistence type="predicted"/>
<accession>A0ABT6ZJA0</accession>
<evidence type="ECO:0000313" key="7">
    <source>
        <dbReference type="Proteomes" id="UP001431693"/>
    </source>
</evidence>
<reference evidence="6" key="1">
    <citation type="submission" date="2023-05" db="EMBL/GenBank/DDBJ databases">
        <title>[olsenella] sp. nov., isolated from a pig farm feces dump.</title>
        <authorList>
            <person name="Chang Y.-H."/>
        </authorList>
    </citation>
    <scope>NUCLEOTIDE SEQUENCE</scope>
    <source>
        <strain evidence="6">YH-ols2217</strain>
    </source>
</reference>
<comment type="caution">
    <text evidence="6">The sequence shown here is derived from an EMBL/GenBank/DDBJ whole genome shotgun (WGS) entry which is preliminary data.</text>
</comment>
<dbReference type="SUPFAM" id="SSF51998">
    <property type="entry name" value="PFL-like glycyl radical enzymes"/>
    <property type="match status" value="1"/>
</dbReference>
<protein>
    <submittedName>
        <fullName evidence="6">Formate C-acetyltransferase/glycerol dehydratase family glycyl radical enzyme</fullName>
    </submittedName>
</protein>
<feature type="modified residue" description="Glycine radical" evidence="3">
    <location>
        <position position="743"/>
    </location>
</feature>
<keyword evidence="1 3" id="KW-0556">Organic radical</keyword>
<dbReference type="PANTHER" id="PTHR43641">
    <property type="entry name" value="FORMATE ACETYLTRANSFERASE 3-RELATED"/>
    <property type="match status" value="1"/>
</dbReference>
<dbReference type="Pfam" id="PF01228">
    <property type="entry name" value="Gly_radical"/>
    <property type="match status" value="1"/>
</dbReference>
<dbReference type="PROSITE" id="PS51149">
    <property type="entry name" value="GLY_RADICAL_2"/>
    <property type="match status" value="1"/>
</dbReference>
<evidence type="ECO:0000259" key="4">
    <source>
        <dbReference type="PROSITE" id="PS51149"/>
    </source>
</evidence>
<dbReference type="InterPro" id="IPR019777">
    <property type="entry name" value="Form_AcTrfase_GR_CS"/>
</dbReference>
<dbReference type="RefSeq" id="WP_283713854.1">
    <property type="nucleotide sequence ID" value="NZ_JASJEW010000007.1"/>
</dbReference>
<evidence type="ECO:0000256" key="3">
    <source>
        <dbReference type="PROSITE-ProRule" id="PRU00493"/>
    </source>
</evidence>
<gene>
    <name evidence="6" type="ORF">QJ043_03350</name>
</gene>
<dbReference type="PROSITE" id="PS51554">
    <property type="entry name" value="PFL"/>
    <property type="match status" value="1"/>
</dbReference>
<feature type="domain" description="PFL" evidence="5">
    <location>
        <begin position="4"/>
        <end position="639"/>
    </location>
</feature>
<keyword evidence="2" id="KW-0456">Lyase</keyword>
<dbReference type="NCBIfam" id="TIGR01774">
    <property type="entry name" value="PFL2-3"/>
    <property type="match status" value="1"/>
</dbReference>
<dbReference type="InterPro" id="IPR001150">
    <property type="entry name" value="Gly_radical"/>
</dbReference>
<dbReference type="InterPro" id="IPR004184">
    <property type="entry name" value="PFL_dom"/>
</dbReference>
<evidence type="ECO:0000256" key="2">
    <source>
        <dbReference type="ARBA" id="ARBA00023239"/>
    </source>
</evidence>